<dbReference type="KEGG" id="osa:107278055"/>
<dbReference type="InterPro" id="IPR011043">
    <property type="entry name" value="Gal_Oxase/kelch_b-propeller"/>
</dbReference>
<feature type="domain" description="F-box" evidence="1">
    <location>
        <begin position="30"/>
        <end position="76"/>
    </location>
</feature>
<sequence>MEMMKRCSDIQVSSTRPRKAMRIAINSWSTILLRYIPEDVLFKILSWLPSKSLIRFRSVCKAWHATISSSRFVNAHLECSKQRPSLLVIPGSFEMKKNGENIAFLMSLYKYQDPNIMHLQDFPRGIRKWIRPVHCDGLLLISTRKHKMMICNPSTREIVSLPEGSHSLCGGMGLGFGFDPHSNKYKVARAFYQRDYPTTRQVCKFEVLTLGTDAWRQTEDPPYPIDRLTPVHVKGAIYWKVCRTPLCPYPPKTFLRFCLTDEKFSLFPCPPCSAKPYCFTEVEGELCCACFYSWTLELEIWTCSVGQNPEWTLCCTVQITPDLVMNHFVEIPPLVVFHRRKLLLASNKVYRYDIETCKLEKIASTFEDFTC</sequence>
<organism evidence="3 4">
    <name type="scientific">Oryza sativa subsp. japonica</name>
    <name type="common">Rice</name>
    <dbReference type="NCBI Taxonomy" id="39947"/>
    <lineage>
        <taxon>Eukaryota</taxon>
        <taxon>Viridiplantae</taxon>
        <taxon>Streptophyta</taxon>
        <taxon>Embryophyta</taxon>
        <taxon>Tracheophyta</taxon>
        <taxon>Spermatophyta</taxon>
        <taxon>Magnoliopsida</taxon>
        <taxon>Liliopsida</taxon>
        <taxon>Poales</taxon>
        <taxon>Poaceae</taxon>
        <taxon>BOP clade</taxon>
        <taxon>Oryzoideae</taxon>
        <taxon>Oryzeae</taxon>
        <taxon>Oryzinae</taxon>
        <taxon>Oryza</taxon>
        <taxon>Oryza sativa</taxon>
    </lineage>
</organism>
<dbReference type="InterPro" id="IPR017451">
    <property type="entry name" value="F-box-assoc_interact_dom"/>
</dbReference>
<reference evidence="3" key="2">
    <citation type="submission" date="2002-07" db="EMBL/GenBank/DDBJ databases">
        <title>Oryza sativa nipponbare(GA3) genomic DNA, chromosome 9, BAC clone:OJ1596_C06.</title>
        <authorList>
            <person name="Sasaki T."/>
            <person name="Matsumoto T."/>
            <person name="Hattori M."/>
            <person name="Sakaki Y."/>
            <person name="Katayose Y."/>
        </authorList>
    </citation>
    <scope>NUCLEOTIDE SEQUENCE</scope>
</reference>
<reference evidence="2" key="1">
    <citation type="submission" date="2002-05" db="EMBL/GenBank/DDBJ databases">
        <title>Oryza sativa nipponbare(GA3) genomic DNA, chromosome 9, PAC clone:P0047B10.</title>
        <authorList>
            <person name="Sasaki T."/>
            <person name="Matsumoto T."/>
            <person name="Katayose Y."/>
        </authorList>
    </citation>
    <scope>NUCLEOTIDE SEQUENCE</scope>
</reference>
<dbReference type="Gene3D" id="1.20.1280.50">
    <property type="match status" value="1"/>
</dbReference>
<dbReference type="CDD" id="cd22157">
    <property type="entry name" value="F-box_AtFBW1-like"/>
    <property type="match status" value="1"/>
</dbReference>
<dbReference type="InterPro" id="IPR036047">
    <property type="entry name" value="F-box-like_dom_sf"/>
</dbReference>
<accession>Q67UD5</accession>
<dbReference type="Proteomes" id="UP000000763">
    <property type="component" value="Chromosome 9"/>
</dbReference>
<dbReference type="SUPFAM" id="SSF50965">
    <property type="entry name" value="Galactose oxidase, central domain"/>
    <property type="match status" value="1"/>
</dbReference>
<protein>
    <recommendedName>
        <fullName evidence="1">F-box domain-containing protein</fullName>
    </recommendedName>
</protein>
<dbReference type="AlphaFoldDB" id="Q67UD5"/>
<evidence type="ECO:0000259" key="1">
    <source>
        <dbReference type="PROSITE" id="PS50181"/>
    </source>
</evidence>
<gene>
    <name evidence="3" type="ORF">OJ1596_C06.25</name>
    <name evidence="2" type="ORF">P0047B10.7</name>
</gene>
<dbReference type="EMBL" id="AP005575">
    <property type="protein sequence ID" value="BAD38236.1"/>
    <property type="molecule type" value="Genomic_DNA"/>
</dbReference>
<evidence type="ECO:0000313" key="3">
    <source>
        <dbReference type="EMBL" id="BAD38236.1"/>
    </source>
</evidence>
<dbReference type="InterPro" id="IPR050796">
    <property type="entry name" value="SCF_F-box_component"/>
</dbReference>
<evidence type="ECO:0000313" key="2">
    <source>
        <dbReference type="EMBL" id="BAD37944.1"/>
    </source>
</evidence>
<dbReference type="GeneID" id="107278055"/>
<dbReference type="PROSITE" id="PS50181">
    <property type="entry name" value="FBOX"/>
    <property type="match status" value="1"/>
</dbReference>
<dbReference type="Pfam" id="PF00646">
    <property type="entry name" value="F-box"/>
    <property type="match status" value="1"/>
</dbReference>
<dbReference type="EMBL" id="AP005308">
    <property type="protein sequence ID" value="BAD37944.1"/>
    <property type="molecule type" value="Genomic_DNA"/>
</dbReference>
<evidence type="ECO:0000313" key="4">
    <source>
        <dbReference type="Proteomes" id="UP000000763"/>
    </source>
</evidence>
<dbReference type="InterPro" id="IPR001810">
    <property type="entry name" value="F-box_dom"/>
</dbReference>
<dbReference type="PANTHER" id="PTHR31672:SF13">
    <property type="entry name" value="F-BOX PROTEIN CPR30-LIKE"/>
    <property type="match status" value="1"/>
</dbReference>
<dbReference type="OrthoDB" id="5319261at2759"/>
<reference evidence="4" key="4">
    <citation type="journal article" date="2008" name="Nucleic Acids Res.">
        <title>The rice annotation project database (RAP-DB): 2008 update.</title>
        <authorList>
            <consortium name="The rice annotation project (RAP)"/>
        </authorList>
    </citation>
    <scope>GENOME REANNOTATION</scope>
    <source>
        <strain evidence="4">cv. Nipponbare</strain>
    </source>
</reference>
<reference evidence="4" key="3">
    <citation type="journal article" date="2005" name="Nature">
        <title>The map-based sequence of the rice genome.</title>
        <authorList>
            <consortium name="International rice genome sequencing project (IRGSP)"/>
            <person name="Matsumoto T."/>
            <person name="Wu J."/>
            <person name="Kanamori H."/>
            <person name="Katayose Y."/>
            <person name="Fujisawa M."/>
            <person name="Namiki N."/>
            <person name="Mizuno H."/>
            <person name="Yamamoto K."/>
            <person name="Antonio B.A."/>
            <person name="Baba T."/>
            <person name="Sakata K."/>
            <person name="Nagamura Y."/>
            <person name="Aoki H."/>
            <person name="Arikawa K."/>
            <person name="Arita K."/>
            <person name="Bito T."/>
            <person name="Chiden Y."/>
            <person name="Fujitsuka N."/>
            <person name="Fukunaka R."/>
            <person name="Hamada M."/>
            <person name="Harada C."/>
            <person name="Hayashi A."/>
            <person name="Hijishita S."/>
            <person name="Honda M."/>
            <person name="Hosokawa S."/>
            <person name="Ichikawa Y."/>
            <person name="Idonuma A."/>
            <person name="Iijima M."/>
            <person name="Ikeda M."/>
            <person name="Ikeno M."/>
            <person name="Ito K."/>
            <person name="Ito S."/>
            <person name="Ito T."/>
            <person name="Ito Y."/>
            <person name="Ito Y."/>
            <person name="Iwabuchi A."/>
            <person name="Kamiya K."/>
            <person name="Karasawa W."/>
            <person name="Kurita K."/>
            <person name="Katagiri S."/>
            <person name="Kikuta A."/>
            <person name="Kobayashi H."/>
            <person name="Kobayashi N."/>
            <person name="Machita K."/>
            <person name="Maehara T."/>
            <person name="Masukawa M."/>
            <person name="Mizubayashi T."/>
            <person name="Mukai Y."/>
            <person name="Nagasaki H."/>
            <person name="Nagata Y."/>
            <person name="Naito S."/>
            <person name="Nakashima M."/>
            <person name="Nakama Y."/>
            <person name="Nakamichi Y."/>
            <person name="Nakamura M."/>
            <person name="Meguro A."/>
            <person name="Negishi M."/>
            <person name="Ohta I."/>
            <person name="Ohta T."/>
            <person name="Okamoto M."/>
            <person name="Ono N."/>
            <person name="Saji S."/>
            <person name="Sakaguchi M."/>
            <person name="Sakai K."/>
            <person name="Shibata M."/>
            <person name="Shimokawa T."/>
            <person name="Song J."/>
            <person name="Takazaki Y."/>
            <person name="Terasawa K."/>
            <person name="Tsugane M."/>
            <person name="Tsuji K."/>
            <person name="Ueda S."/>
            <person name="Waki K."/>
            <person name="Yamagata H."/>
            <person name="Yamamoto M."/>
            <person name="Yamamoto S."/>
            <person name="Yamane H."/>
            <person name="Yoshiki S."/>
            <person name="Yoshihara R."/>
            <person name="Yukawa K."/>
            <person name="Zhong H."/>
            <person name="Yano M."/>
            <person name="Yuan Q."/>
            <person name="Ouyang S."/>
            <person name="Liu J."/>
            <person name="Jones K.M."/>
            <person name="Gansberger K."/>
            <person name="Moffat K."/>
            <person name="Hill J."/>
            <person name="Bera J."/>
            <person name="Fadrosh D."/>
            <person name="Jin S."/>
            <person name="Johri S."/>
            <person name="Kim M."/>
            <person name="Overton L."/>
            <person name="Reardon M."/>
            <person name="Tsitrin T."/>
            <person name="Vuong H."/>
            <person name="Weaver B."/>
            <person name="Ciecko A."/>
            <person name="Tallon L."/>
            <person name="Jackson J."/>
            <person name="Pai G."/>
            <person name="Aken S.V."/>
            <person name="Utterback T."/>
            <person name="Reidmuller S."/>
            <person name="Feldblyum T."/>
            <person name="Hsiao J."/>
            <person name="Zismann V."/>
            <person name="Iobst S."/>
            <person name="de Vazeille A.R."/>
            <person name="Buell C.R."/>
            <person name="Ying K."/>
            <person name="Li Y."/>
            <person name="Lu T."/>
            <person name="Huang Y."/>
            <person name="Zhao Q."/>
            <person name="Feng Q."/>
            <person name="Zhang L."/>
            <person name="Zhu J."/>
            <person name="Weng Q."/>
            <person name="Mu J."/>
            <person name="Lu Y."/>
            <person name="Fan D."/>
            <person name="Liu Y."/>
            <person name="Guan J."/>
            <person name="Zhang Y."/>
            <person name="Yu S."/>
            <person name="Liu X."/>
            <person name="Zhang Y."/>
            <person name="Hong G."/>
            <person name="Han B."/>
            <person name="Choisne N."/>
            <person name="Demange N."/>
            <person name="Orjeda G."/>
            <person name="Samain S."/>
            <person name="Cattolico L."/>
            <person name="Pelletier E."/>
            <person name="Couloux A."/>
            <person name="Segurens B."/>
            <person name="Wincker P."/>
            <person name="D'Hont A."/>
            <person name="Scarpelli C."/>
            <person name="Weissenbach J."/>
            <person name="Salanoubat M."/>
            <person name="Quetier F."/>
            <person name="Yu Y."/>
            <person name="Kim H.R."/>
            <person name="Rambo T."/>
            <person name="Currie J."/>
            <person name="Collura K."/>
            <person name="Luo M."/>
            <person name="Yang T."/>
            <person name="Ammiraju J.S.S."/>
            <person name="Engler F."/>
            <person name="Soderlund C."/>
            <person name="Wing R.A."/>
            <person name="Palmer L.E."/>
            <person name="de la Bastide M."/>
            <person name="Spiegel L."/>
            <person name="Nascimento L."/>
            <person name="Zutavern T."/>
            <person name="O'Shaughnessy A."/>
            <person name="Dike S."/>
            <person name="Dedhia N."/>
            <person name="Preston R."/>
            <person name="Balija V."/>
            <person name="McCombie W.R."/>
            <person name="Chow T."/>
            <person name="Chen H."/>
            <person name="Chung M."/>
            <person name="Chen C."/>
            <person name="Shaw J."/>
            <person name="Wu H."/>
            <person name="Hsiao K."/>
            <person name="Chao Y."/>
            <person name="Chu M."/>
            <person name="Cheng C."/>
            <person name="Hour A."/>
            <person name="Lee P."/>
            <person name="Lin S."/>
            <person name="Lin Y."/>
            <person name="Liou J."/>
            <person name="Liu S."/>
            <person name="Hsing Y."/>
            <person name="Raghuvanshi S."/>
            <person name="Mohanty A."/>
            <person name="Bharti A.K."/>
            <person name="Gaur A."/>
            <person name="Gupta V."/>
            <person name="Kumar D."/>
            <person name="Ravi V."/>
            <person name="Vij S."/>
            <person name="Kapur A."/>
            <person name="Khurana P."/>
            <person name="Khurana P."/>
            <person name="Khurana J.P."/>
            <person name="Tyagi A.K."/>
            <person name="Gaikwad K."/>
            <person name="Singh A."/>
            <person name="Dalal V."/>
            <person name="Srivastava S."/>
            <person name="Dixit A."/>
            <person name="Pal A.K."/>
            <person name="Ghazi I.A."/>
            <person name="Yadav M."/>
            <person name="Pandit A."/>
            <person name="Bhargava A."/>
            <person name="Sureshbabu K."/>
            <person name="Batra K."/>
            <person name="Sharma T.R."/>
            <person name="Mohapatra T."/>
            <person name="Singh N.K."/>
            <person name="Messing J."/>
            <person name="Nelson A.B."/>
            <person name="Fuks G."/>
            <person name="Kavchok S."/>
            <person name="Keizer G."/>
            <person name="Linton E."/>
            <person name="Llaca V."/>
            <person name="Song R."/>
            <person name="Tanyolac B."/>
            <person name="Young S."/>
            <person name="Ho-Il K."/>
            <person name="Hahn J.H."/>
            <person name="Sangsakoo G."/>
            <person name="Vanavichit A."/>
            <person name="de Mattos Luiz.A.T."/>
            <person name="Zimmer P.D."/>
            <person name="Malone G."/>
            <person name="Dellagostin O."/>
            <person name="de Oliveira A.C."/>
            <person name="Bevan M."/>
            <person name="Bancroft I."/>
            <person name="Minx P."/>
            <person name="Cordum H."/>
            <person name="Wilson R."/>
            <person name="Cheng Z."/>
            <person name="Jin W."/>
            <person name="Jiang J."/>
            <person name="Leong S.A."/>
            <person name="Iwama H."/>
            <person name="Gojobori T."/>
            <person name="Itoh T."/>
            <person name="Niimura Y."/>
            <person name="Fujii Y."/>
            <person name="Habara T."/>
            <person name="Sakai H."/>
            <person name="Sato Y."/>
            <person name="Wilson G."/>
            <person name="Kumar K."/>
            <person name="McCouch S."/>
            <person name="Juretic N."/>
            <person name="Hoen D."/>
            <person name="Wright S."/>
            <person name="Bruskiewich R."/>
            <person name="Bureau T."/>
            <person name="Miyao A."/>
            <person name="Hirochika H."/>
            <person name="Nishikawa T."/>
            <person name="Kadowaki K."/>
            <person name="Sugiura M."/>
            <person name="Burr B."/>
            <person name="Sasaki T."/>
        </authorList>
    </citation>
    <scope>NUCLEOTIDE SEQUENCE [LARGE SCALE GENOMIC DNA]</scope>
    <source>
        <strain evidence="4">cv. Nipponbare</strain>
    </source>
</reference>
<dbReference type="PANTHER" id="PTHR31672">
    <property type="entry name" value="BNACNNG10540D PROTEIN"/>
    <property type="match status" value="1"/>
</dbReference>
<dbReference type="SMART" id="SM00256">
    <property type="entry name" value="FBOX"/>
    <property type="match status" value="1"/>
</dbReference>
<proteinExistence type="predicted"/>
<dbReference type="NCBIfam" id="TIGR01640">
    <property type="entry name" value="F_box_assoc_1"/>
    <property type="match status" value="1"/>
</dbReference>
<name>Q67UD5_ORYSJ</name>
<dbReference type="InterPro" id="IPR006527">
    <property type="entry name" value="F-box-assoc_dom_typ1"/>
</dbReference>
<dbReference type="Pfam" id="PF07734">
    <property type="entry name" value="FBA_1"/>
    <property type="match status" value="1"/>
</dbReference>
<dbReference type="SUPFAM" id="SSF81383">
    <property type="entry name" value="F-box domain"/>
    <property type="match status" value="1"/>
</dbReference>